<evidence type="ECO:0000313" key="1">
    <source>
        <dbReference type="EMBL" id="VAW98092.1"/>
    </source>
</evidence>
<sequence length="84" mass="9442">MILLAAIRYSVKYGIGEGGIVRYAGNFTQLTENRHETLHGRGGVFSINKIILLHLKSATKNRHTEVTIGTFLIINHPKTQSRIR</sequence>
<organism evidence="1">
    <name type="scientific">hydrothermal vent metagenome</name>
    <dbReference type="NCBI Taxonomy" id="652676"/>
    <lineage>
        <taxon>unclassified sequences</taxon>
        <taxon>metagenomes</taxon>
        <taxon>ecological metagenomes</taxon>
    </lineage>
</organism>
<gene>
    <name evidence="1" type="ORF">MNBD_GAMMA20-73</name>
</gene>
<proteinExistence type="predicted"/>
<reference evidence="1" key="1">
    <citation type="submission" date="2018-06" db="EMBL/GenBank/DDBJ databases">
        <authorList>
            <person name="Zhirakovskaya E."/>
        </authorList>
    </citation>
    <scope>NUCLEOTIDE SEQUENCE</scope>
</reference>
<dbReference type="AlphaFoldDB" id="A0A3B1ADQ9"/>
<accession>A0A3B1ADQ9</accession>
<dbReference type="EMBL" id="UOFU01000137">
    <property type="protein sequence ID" value="VAW98092.1"/>
    <property type="molecule type" value="Genomic_DNA"/>
</dbReference>
<name>A0A3B1ADQ9_9ZZZZ</name>
<protein>
    <submittedName>
        <fullName evidence="1">Uncharacterized protein</fullName>
    </submittedName>
</protein>